<dbReference type="Proteomes" id="UP001499933">
    <property type="component" value="Unassembled WGS sequence"/>
</dbReference>
<keyword evidence="5" id="KW-0021">Allosteric enzyme</keyword>
<protein>
    <recommendedName>
        <fullName evidence="4">glycogen phosphorylase</fullName>
        <ecNumber evidence="4">2.4.1.1</ecNumber>
    </recommendedName>
</protein>
<feature type="domain" description="DUF3417" evidence="11">
    <location>
        <begin position="13"/>
        <end position="120"/>
    </location>
</feature>
<keyword evidence="8" id="KW-0663">Pyridoxal phosphate</keyword>
<evidence type="ECO:0000256" key="5">
    <source>
        <dbReference type="ARBA" id="ARBA00022533"/>
    </source>
</evidence>
<comment type="caution">
    <text evidence="12">The sequence shown here is derived from an EMBL/GenBank/DDBJ whole genome shotgun (WGS) entry which is preliminary data.</text>
</comment>
<evidence type="ECO:0000256" key="6">
    <source>
        <dbReference type="ARBA" id="ARBA00022676"/>
    </source>
</evidence>
<keyword evidence="6" id="KW-0328">Glycosyltransferase</keyword>
<keyword evidence="9" id="KW-0119">Carbohydrate metabolism</keyword>
<comment type="function">
    <text evidence="10">Phosphorylase is an important allosteric enzyme in carbohydrate metabolism. Enzymes from different sources differ in their regulatory mechanisms and in their natural substrates. However, all known phosphorylases share catalytic and structural properties.</text>
</comment>
<dbReference type="Pfam" id="PF11897">
    <property type="entry name" value="DUF3417"/>
    <property type="match status" value="1"/>
</dbReference>
<evidence type="ECO:0000256" key="9">
    <source>
        <dbReference type="ARBA" id="ARBA00023277"/>
    </source>
</evidence>
<evidence type="ECO:0000313" key="13">
    <source>
        <dbReference type="Proteomes" id="UP001499933"/>
    </source>
</evidence>
<dbReference type="InterPro" id="IPR000811">
    <property type="entry name" value="Glyco_trans_35"/>
</dbReference>
<dbReference type="NCBIfam" id="TIGR02094">
    <property type="entry name" value="more_P_ylases"/>
    <property type="match status" value="1"/>
</dbReference>
<dbReference type="Gene3D" id="3.40.50.2000">
    <property type="entry name" value="Glycogen Phosphorylase B"/>
    <property type="match status" value="3"/>
</dbReference>
<comment type="similarity">
    <text evidence="3">Belongs to the glycogen phosphorylase family.</text>
</comment>
<organism evidence="12 13">
    <name type="scientific">Microbacterium deminutum</name>
    <dbReference type="NCBI Taxonomy" id="344164"/>
    <lineage>
        <taxon>Bacteria</taxon>
        <taxon>Bacillati</taxon>
        <taxon>Actinomycetota</taxon>
        <taxon>Actinomycetes</taxon>
        <taxon>Micrococcales</taxon>
        <taxon>Microbacteriaceae</taxon>
        <taxon>Microbacterium</taxon>
    </lineage>
</organism>
<evidence type="ECO:0000259" key="11">
    <source>
        <dbReference type="Pfam" id="PF11897"/>
    </source>
</evidence>
<dbReference type="SUPFAM" id="SSF53756">
    <property type="entry name" value="UDP-Glycosyltransferase/glycogen phosphorylase"/>
    <property type="match status" value="1"/>
</dbReference>
<gene>
    <name evidence="12" type="ORF">GCM10009776_08670</name>
</gene>
<dbReference type="PANTHER" id="PTHR42655:SF1">
    <property type="entry name" value="GLYCOGEN PHOSPHORYLASE"/>
    <property type="match status" value="1"/>
</dbReference>
<keyword evidence="13" id="KW-1185">Reference proteome</keyword>
<evidence type="ECO:0000256" key="8">
    <source>
        <dbReference type="ARBA" id="ARBA00022898"/>
    </source>
</evidence>
<comment type="catalytic activity">
    <reaction evidence="1">
        <text>[(1-&gt;4)-alpha-D-glucosyl](n) + phosphate = [(1-&gt;4)-alpha-D-glucosyl](n-1) + alpha-D-glucose 1-phosphate</text>
        <dbReference type="Rhea" id="RHEA:41732"/>
        <dbReference type="Rhea" id="RHEA-COMP:9584"/>
        <dbReference type="Rhea" id="RHEA-COMP:9586"/>
        <dbReference type="ChEBI" id="CHEBI:15444"/>
        <dbReference type="ChEBI" id="CHEBI:43474"/>
        <dbReference type="ChEBI" id="CHEBI:58601"/>
        <dbReference type="EC" id="2.4.1.1"/>
    </reaction>
</comment>
<proteinExistence type="inferred from homology"/>
<dbReference type="InterPro" id="IPR052182">
    <property type="entry name" value="Glycogen/Maltodextrin_Phosph"/>
</dbReference>
<dbReference type="Pfam" id="PF00343">
    <property type="entry name" value="Phosphorylase"/>
    <property type="match status" value="1"/>
</dbReference>
<evidence type="ECO:0000313" key="12">
    <source>
        <dbReference type="EMBL" id="GAA1948886.1"/>
    </source>
</evidence>
<keyword evidence="7" id="KW-0808">Transferase</keyword>
<reference evidence="13" key="1">
    <citation type="journal article" date="2019" name="Int. J. Syst. Evol. Microbiol.">
        <title>The Global Catalogue of Microorganisms (GCM) 10K type strain sequencing project: providing services to taxonomists for standard genome sequencing and annotation.</title>
        <authorList>
            <consortium name="The Broad Institute Genomics Platform"/>
            <consortium name="The Broad Institute Genome Sequencing Center for Infectious Disease"/>
            <person name="Wu L."/>
            <person name="Ma J."/>
        </authorList>
    </citation>
    <scope>NUCLEOTIDE SEQUENCE [LARGE SCALE GENOMIC DNA]</scope>
    <source>
        <strain evidence="13">JCM 14901</strain>
    </source>
</reference>
<comment type="cofactor">
    <cofactor evidence="2">
        <name>pyridoxal 5'-phosphate</name>
        <dbReference type="ChEBI" id="CHEBI:597326"/>
    </cofactor>
</comment>
<dbReference type="PANTHER" id="PTHR42655">
    <property type="entry name" value="GLYCOGEN PHOSPHORYLASE"/>
    <property type="match status" value="1"/>
</dbReference>
<evidence type="ECO:0000256" key="7">
    <source>
        <dbReference type="ARBA" id="ARBA00022679"/>
    </source>
</evidence>
<name>A0ABP5BMK2_9MICO</name>
<dbReference type="InterPro" id="IPR011834">
    <property type="entry name" value="Agluc_phsphrylas"/>
</dbReference>
<evidence type="ECO:0000256" key="2">
    <source>
        <dbReference type="ARBA" id="ARBA00001933"/>
    </source>
</evidence>
<accession>A0ABP5BMK2</accession>
<dbReference type="EMBL" id="BAAAOG010000001">
    <property type="protein sequence ID" value="GAA1948886.1"/>
    <property type="molecule type" value="Genomic_DNA"/>
</dbReference>
<dbReference type="RefSeq" id="WP_344091535.1">
    <property type="nucleotide sequence ID" value="NZ_BAAAOG010000001.1"/>
</dbReference>
<sequence length="853" mass="93686">MKAIRTFTVRPVLADSLAPLDRLASNWRWSWSRATYALFASMDPARWEEIGENPARMLGALGQDKLDQLARDGEFVGRVRAEDERLTAYLEGDRWFQNLEGDKPAHIAYFSPEFGVDGSLPQYSGGLGILAGDHLKSASDLGVPLTGVGLFYRAGYFRQSIGEDGWQRESYPLLDPYGLGLTLLRDEDAAPVEITLDLPGDRQLHSRVWVADIGRVPLLLLDSETPSNSEDMRRVTDRLYGGGGEHRLLQELLLGVGGVRAVRAWSALNGKPTPDVYHTNEGHAGFQGLERMSELITQDGLDFDQALAQVRASTVFTTHTPVPAGIDRFPRDLIADFLASSLFTGLDAGRAIALGLETYDGGDQGVFNMAVLGLHLGQHANGVSVLHGEVSRGMFGQLWPGVDTEEVPITSITNGVHAPTWVHPALKGVSERAWGNAHTDTHDWTDRGIVSDGELWGVRQHMKQQLVAEARRRVAASIQATGSGVVPSWVERILDPEVLTIGFARRVPTYKRLTLMLRDPERLTKLLTDPDRPVQIVIGGKSHPADDSGKILIQQLVRFSRDPQVRGRIVFLPDYEISLAKTLYPGCDVWLNNPLRPLEACGTSGMKAALNGALNLSILDGWWDEWYDGQNGWAIPTADTASNDEERDDAEASALYDLIEHQLVPRFYERENGLPLAWLGMVRHTMTELGKKATSDRMVRDYVTRLYVPAAAHDAALRANRFKEAKALAVFVSRVRDAWPRVHVDNVDSSGIPQQAQAGDTLEVRAGVRLDGLSPDDVAVELAYGRTNEDDALAGDRSVYRLSPVGKEVDGVTTFTGVLPLTVTGTFGYTVRVVPTHPQLVSPVELGLVTYAS</sequence>
<dbReference type="EC" id="2.4.1.1" evidence="4"/>
<dbReference type="PIRSF" id="PIRSF000460">
    <property type="entry name" value="Pprylas_GlgP"/>
    <property type="match status" value="1"/>
</dbReference>
<evidence type="ECO:0000256" key="10">
    <source>
        <dbReference type="ARBA" id="ARBA00025174"/>
    </source>
</evidence>
<dbReference type="InterPro" id="IPR024517">
    <property type="entry name" value="Glycogen_phosphorylase_DUF3417"/>
</dbReference>
<evidence type="ECO:0000256" key="4">
    <source>
        <dbReference type="ARBA" id="ARBA00012591"/>
    </source>
</evidence>
<dbReference type="InterPro" id="IPR035090">
    <property type="entry name" value="Pyridoxal_P_attach_site"/>
</dbReference>
<dbReference type="PROSITE" id="PS00102">
    <property type="entry name" value="PHOSPHORYLASE"/>
    <property type="match status" value="1"/>
</dbReference>
<evidence type="ECO:0000256" key="1">
    <source>
        <dbReference type="ARBA" id="ARBA00001275"/>
    </source>
</evidence>
<evidence type="ECO:0000256" key="3">
    <source>
        <dbReference type="ARBA" id="ARBA00006047"/>
    </source>
</evidence>